<evidence type="ECO:0000313" key="2">
    <source>
        <dbReference type="Proteomes" id="UP000306409"/>
    </source>
</evidence>
<dbReference type="RefSeq" id="WP_190530477.1">
    <property type="nucleotide sequence ID" value="NZ_CP061336.1"/>
</dbReference>
<reference evidence="1 2" key="1">
    <citation type="submission" date="2020-09" db="EMBL/GenBank/DDBJ databases">
        <title>Characterization and genome sequencing of Ruminiclostridium sp. nov. MA18.</title>
        <authorList>
            <person name="Rettenmaier R."/>
            <person name="Kowollik M.-L."/>
            <person name="Liebl W."/>
            <person name="Zverlov V."/>
        </authorList>
    </citation>
    <scope>NUCLEOTIDE SEQUENCE [LARGE SCALE GENOMIC DNA]</scope>
    <source>
        <strain evidence="1 2">MA18</strain>
    </source>
</reference>
<dbReference type="KEGG" id="rher:EHE19_004130"/>
<dbReference type="EMBL" id="CP061336">
    <property type="protein sequence ID" value="QNU67670.1"/>
    <property type="molecule type" value="Genomic_DNA"/>
</dbReference>
<protein>
    <submittedName>
        <fullName evidence="1">Uncharacterized protein</fullName>
    </submittedName>
</protein>
<gene>
    <name evidence="1" type="ORF">EHE19_004130</name>
</gene>
<proteinExistence type="predicted"/>
<name>A0A7H1VQK8_9FIRM</name>
<organism evidence="1 2">
    <name type="scientific">Ruminiclostridium herbifermentans</name>
    <dbReference type="NCBI Taxonomy" id="2488810"/>
    <lineage>
        <taxon>Bacteria</taxon>
        <taxon>Bacillati</taxon>
        <taxon>Bacillota</taxon>
        <taxon>Clostridia</taxon>
        <taxon>Eubacteriales</taxon>
        <taxon>Oscillospiraceae</taxon>
        <taxon>Ruminiclostridium</taxon>
    </lineage>
</organism>
<accession>A0A7H1VQK8</accession>
<dbReference type="Proteomes" id="UP000306409">
    <property type="component" value="Chromosome"/>
</dbReference>
<dbReference type="AlphaFoldDB" id="A0A7H1VQK8"/>
<keyword evidence="2" id="KW-1185">Reference proteome</keyword>
<evidence type="ECO:0000313" key="1">
    <source>
        <dbReference type="EMBL" id="QNU67670.1"/>
    </source>
</evidence>
<sequence>MSNKLESIYSAINNENFDLFKGRYAGLEQKIKYCHDILSEAAQGKSIQATSIIDYILNKEKVPVSIRTLQNAFVSAIDNNIESALAIYKY</sequence>